<dbReference type="GO" id="GO:0005886">
    <property type="term" value="C:plasma membrane"/>
    <property type="evidence" value="ECO:0007669"/>
    <property type="project" value="UniProtKB-SubCell"/>
</dbReference>
<reference evidence="10" key="1">
    <citation type="submission" date="2016-10" db="EMBL/GenBank/DDBJ databases">
        <authorList>
            <person name="Varghese N."/>
            <person name="Submissions S."/>
        </authorList>
    </citation>
    <scope>NUCLEOTIDE SEQUENCE [LARGE SCALE GENOMIC DNA]</scope>
    <source>
        <strain evidence="10">DSM 21368</strain>
    </source>
</reference>
<keyword evidence="4 7" id="KW-0812">Transmembrane</keyword>
<feature type="transmembrane region" description="Helical" evidence="7">
    <location>
        <begin position="57"/>
        <end position="81"/>
    </location>
</feature>
<dbReference type="Gene3D" id="1.10.3720.10">
    <property type="entry name" value="MetI-like"/>
    <property type="match status" value="1"/>
</dbReference>
<proteinExistence type="inferred from homology"/>
<feature type="domain" description="ABC transmembrane type-1" evidence="8">
    <location>
        <begin position="58"/>
        <end position="249"/>
    </location>
</feature>
<evidence type="ECO:0000313" key="9">
    <source>
        <dbReference type="EMBL" id="SEE20526.1"/>
    </source>
</evidence>
<evidence type="ECO:0000256" key="7">
    <source>
        <dbReference type="RuleBase" id="RU363032"/>
    </source>
</evidence>
<keyword evidence="5 7" id="KW-1133">Transmembrane helix</keyword>
<accession>A0A1H5GXS0</accession>
<dbReference type="PROSITE" id="PS50928">
    <property type="entry name" value="ABC_TM1"/>
    <property type="match status" value="1"/>
</dbReference>
<sequence>MFGRVTLRSRIIYQVLATVLILPFALPLFWIVTISFQGQGAMANYAAVLTETPFLRFIVNSVIISAGTVLIVTACTVLAGFALAKLDLPGKQLLFLSIVAGLMLPSIALTVPMFIVVRELGLFNNYVAVIGPLAAVIMPMTILLTRNFMANVPDELIDAAKIDGATTFVTLVRVVVPLSKAIVAVVVIWSFLNAWNEFFLPLLFMHEEEMQAITQIPTYFTSTYGSDVPKIFAALTLMCLPIVVTYLTFQRQFERGLTAGALK</sequence>
<keyword evidence="3" id="KW-1003">Cell membrane</keyword>
<feature type="transmembrane region" description="Helical" evidence="7">
    <location>
        <begin position="12"/>
        <end position="37"/>
    </location>
</feature>
<feature type="transmembrane region" description="Helical" evidence="7">
    <location>
        <begin position="123"/>
        <end position="144"/>
    </location>
</feature>
<dbReference type="STRING" id="648782.SAMN04488554_1793"/>
<keyword evidence="2 7" id="KW-0813">Transport</keyword>
<organism evidence="9 10">
    <name type="scientific">Ruania alba</name>
    <dbReference type="NCBI Taxonomy" id="648782"/>
    <lineage>
        <taxon>Bacteria</taxon>
        <taxon>Bacillati</taxon>
        <taxon>Actinomycetota</taxon>
        <taxon>Actinomycetes</taxon>
        <taxon>Micrococcales</taxon>
        <taxon>Ruaniaceae</taxon>
        <taxon>Ruania</taxon>
    </lineage>
</organism>
<gene>
    <name evidence="9" type="ORF">SAMN04488554_1793</name>
</gene>
<dbReference type="InterPro" id="IPR000515">
    <property type="entry name" value="MetI-like"/>
</dbReference>
<feature type="transmembrane region" description="Helical" evidence="7">
    <location>
        <begin position="165"/>
        <end position="192"/>
    </location>
</feature>
<dbReference type="Proteomes" id="UP000199220">
    <property type="component" value="Unassembled WGS sequence"/>
</dbReference>
<comment type="subcellular location">
    <subcellularLocation>
        <location evidence="1 7">Cell membrane</location>
        <topology evidence="1 7">Multi-pass membrane protein</topology>
    </subcellularLocation>
</comment>
<dbReference type="Pfam" id="PF00528">
    <property type="entry name" value="BPD_transp_1"/>
    <property type="match status" value="1"/>
</dbReference>
<evidence type="ECO:0000256" key="3">
    <source>
        <dbReference type="ARBA" id="ARBA00022475"/>
    </source>
</evidence>
<evidence type="ECO:0000256" key="4">
    <source>
        <dbReference type="ARBA" id="ARBA00022692"/>
    </source>
</evidence>
<dbReference type="CDD" id="cd06261">
    <property type="entry name" value="TM_PBP2"/>
    <property type="match status" value="1"/>
</dbReference>
<keyword evidence="10" id="KW-1185">Reference proteome</keyword>
<dbReference type="InterPro" id="IPR035906">
    <property type="entry name" value="MetI-like_sf"/>
</dbReference>
<comment type="similarity">
    <text evidence="7">Belongs to the binding-protein-dependent transport system permease family.</text>
</comment>
<evidence type="ECO:0000256" key="1">
    <source>
        <dbReference type="ARBA" id="ARBA00004651"/>
    </source>
</evidence>
<feature type="transmembrane region" description="Helical" evidence="7">
    <location>
        <begin position="231"/>
        <end position="249"/>
    </location>
</feature>
<evidence type="ECO:0000313" key="10">
    <source>
        <dbReference type="Proteomes" id="UP000199220"/>
    </source>
</evidence>
<protein>
    <submittedName>
        <fullName evidence="9">Carbohydrate ABC transporter membrane protein 2, CUT1 family</fullName>
    </submittedName>
</protein>
<dbReference type="GO" id="GO:0055085">
    <property type="term" value="P:transmembrane transport"/>
    <property type="evidence" value="ECO:0007669"/>
    <property type="project" value="InterPro"/>
</dbReference>
<name>A0A1H5GXS0_9MICO</name>
<dbReference type="SUPFAM" id="SSF161098">
    <property type="entry name" value="MetI-like"/>
    <property type="match status" value="1"/>
</dbReference>
<keyword evidence="6 7" id="KW-0472">Membrane</keyword>
<evidence type="ECO:0000256" key="5">
    <source>
        <dbReference type="ARBA" id="ARBA00022989"/>
    </source>
</evidence>
<evidence type="ECO:0000256" key="6">
    <source>
        <dbReference type="ARBA" id="ARBA00023136"/>
    </source>
</evidence>
<dbReference type="EMBL" id="FNTX01000001">
    <property type="protein sequence ID" value="SEE20526.1"/>
    <property type="molecule type" value="Genomic_DNA"/>
</dbReference>
<dbReference type="OrthoDB" id="9794684at2"/>
<dbReference type="PANTHER" id="PTHR43744">
    <property type="entry name" value="ABC TRANSPORTER PERMEASE PROTEIN MG189-RELATED-RELATED"/>
    <property type="match status" value="1"/>
</dbReference>
<dbReference type="AlphaFoldDB" id="A0A1H5GXS0"/>
<evidence type="ECO:0000259" key="8">
    <source>
        <dbReference type="PROSITE" id="PS50928"/>
    </source>
</evidence>
<evidence type="ECO:0000256" key="2">
    <source>
        <dbReference type="ARBA" id="ARBA00022448"/>
    </source>
</evidence>
<feature type="transmembrane region" description="Helical" evidence="7">
    <location>
        <begin position="93"/>
        <end position="117"/>
    </location>
</feature>
<dbReference type="PANTHER" id="PTHR43744:SF12">
    <property type="entry name" value="ABC TRANSPORTER PERMEASE PROTEIN MG189-RELATED"/>
    <property type="match status" value="1"/>
</dbReference>
<dbReference type="RefSeq" id="WP_089772598.1">
    <property type="nucleotide sequence ID" value="NZ_FNTX01000001.1"/>
</dbReference>